<evidence type="ECO:0000313" key="2">
    <source>
        <dbReference type="Proteomes" id="UP001597459"/>
    </source>
</evidence>
<gene>
    <name evidence="1" type="ORF">ACFSTE_04780</name>
</gene>
<name>A0ABW5N5F0_9FLAO</name>
<dbReference type="Proteomes" id="UP001597459">
    <property type="component" value="Unassembled WGS sequence"/>
</dbReference>
<organism evidence="1 2">
    <name type="scientific">Aquimarina hainanensis</name>
    <dbReference type="NCBI Taxonomy" id="1578017"/>
    <lineage>
        <taxon>Bacteria</taxon>
        <taxon>Pseudomonadati</taxon>
        <taxon>Bacteroidota</taxon>
        <taxon>Flavobacteriia</taxon>
        <taxon>Flavobacteriales</taxon>
        <taxon>Flavobacteriaceae</taxon>
        <taxon>Aquimarina</taxon>
    </lineage>
</organism>
<dbReference type="RefSeq" id="WP_378255746.1">
    <property type="nucleotide sequence ID" value="NZ_JBHSJV010000001.1"/>
</dbReference>
<sequence length="145" mass="16708">MKKVFLSALIITIVHPLLGQEKTAFFTGEWVTEPSLSGWVFSIKLNMDGTGIMGSGKYVDKKLQLFDNMKEDLENWYIKNDTLTLRAKPVIPGYTSEPRNTIYRYLIIEKKKGQFSAYHFPPVWNEKNLKNSKASTVKVVFKKLE</sequence>
<evidence type="ECO:0000313" key="1">
    <source>
        <dbReference type="EMBL" id="MFD2590134.1"/>
    </source>
</evidence>
<protein>
    <submittedName>
        <fullName evidence="1">Uncharacterized protein</fullName>
    </submittedName>
</protein>
<comment type="caution">
    <text evidence="1">The sequence shown here is derived from an EMBL/GenBank/DDBJ whole genome shotgun (WGS) entry which is preliminary data.</text>
</comment>
<reference evidence="2" key="1">
    <citation type="journal article" date="2019" name="Int. J. Syst. Evol. Microbiol.">
        <title>The Global Catalogue of Microorganisms (GCM) 10K type strain sequencing project: providing services to taxonomists for standard genome sequencing and annotation.</title>
        <authorList>
            <consortium name="The Broad Institute Genomics Platform"/>
            <consortium name="The Broad Institute Genome Sequencing Center for Infectious Disease"/>
            <person name="Wu L."/>
            <person name="Ma J."/>
        </authorList>
    </citation>
    <scope>NUCLEOTIDE SEQUENCE [LARGE SCALE GENOMIC DNA]</scope>
    <source>
        <strain evidence="2">KCTC 42423</strain>
    </source>
</reference>
<proteinExistence type="predicted"/>
<accession>A0ABW5N5F0</accession>
<keyword evidence="2" id="KW-1185">Reference proteome</keyword>
<dbReference type="EMBL" id="JBHULX010000003">
    <property type="protein sequence ID" value="MFD2590134.1"/>
    <property type="molecule type" value="Genomic_DNA"/>
</dbReference>